<keyword evidence="2" id="KW-1185">Reference proteome</keyword>
<gene>
    <name evidence="1" type="ORF">ACFSBI_01230</name>
</gene>
<dbReference type="RefSeq" id="WP_377931366.1">
    <property type="nucleotide sequence ID" value="NZ_JBHUEA010000001.1"/>
</dbReference>
<protein>
    <submittedName>
        <fullName evidence="1">Uncharacterized protein</fullName>
    </submittedName>
</protein>
<accession>A0ABW4LB74</accession>
<evidence type="ECO:0000313" key="1">
    <source>
        <dbReference type="EMBL" id="MFD1720159.1"/>
    </source>
</evidence>
<dbReference type="EMBL" id="JBHUEA010000001">
    <property type="protein sequence ID" value="MFD1720159.1"/>
    <property type="molecule type" value="Genomic_DNA"/>
</dbReference>
<reference evidence="2" key="1">
    <citation type="journal article" date="2019" name="Int. J. Syst. Evol. Microbiol.">
        <title>The Global Catalogue of Microorganisms (GCM) 10K type strain sequencing project: providing services to taxonomists for standard genome sequencing and annotation.</title>
        <authorList>
            <consortium name="The Broad Institute Genomics Platform"/>
            <consortium name="The Broad Institute Genome Sequencing Center for Infectious Disease"/>
            <person name="Wu L."/>
            <person name="Ma J."/>
        </authorList>
    </citation>
    <scope>NUCLEOTIDE SEQUENCE [LARGE SCALE GENOMIC DNA]</scope>
    <source>
        <strain evidence="2">CGMCC 1.12471</strain>
    </source>
</reference>
<proteinExistence type="predicted"/>
<evidence type="ECO:0000313" key="2">
    <source>
        <dbReference type="Proteomes" id="UP001597347"/>
    </source>
</evidence>
<name>A0ABW4LB74_9MICO</name>
<comment type="caution">
    <text evidence="1">The sequence shown here is derived from an EMBL/GenBank/DDBJ whole genome shotgun (WGS) entry which is preliminary data.</text>
</comment>
<sequence length="249" mass="27491">MRRALIYFGTDQPDAAWSTAQRHADVVLQPYHALAAEGGYAERFPHARRYVYVNPTSVDPWLLEHGAPGAPVAGWDQRWNLPRIDPATPAGMDWAVRTALEALALDGGRSRGLFVDDLDRLLPEDPATALRFLRLVEDGAERPVRWFVNRAFALWDRIAGLDAVLLEDMAPSVTRHAPVGEVRWIRETVLPAVDAARAREVAVHAVAYADQEGLSSAAPDLVLQQDLGRRLDSVVTGLARTASSWEVYA</sequence>
<organism evidence="1 2">
    <name type="scientific">Amnibacterium endophyticum</name>
    <dbReference type="NCBI Taxonomy" id="2109337"/>
    <lineage>
        <taxon>Bacteria</taxon>
        <taxon>Bacillati</taxon>
        <taxon>Actinomycetota</taxon>
        <taxon>Actinomycetes</taxon>
        <taxon>Micrococcales</taxon>
        <taxon>Microbacteriaceae</taxon>
        <taxon>Amnibacterium</taxon>
    </lineage>
</organism>
<dbReference type="Proteomes" id="UP001597347">
    <property type="component" value="Unassembled WGS sequence"/>
</dbReference>